<dbReference type="PANTHER" id="PTHR33361">
    <property type="entry name" value="GLR0591 PROTEIN"/>
    <property type="match status" value="1"/>
</dbReference>
<dbReference type="EMBL" id="JADGJQ010000003">
    <property type="protein sequence ID" value="KAJ3184653.1"/>
    <property type="molecule type" value="Genomic_DNA"/>
</dbReference>
<organism evidence="1 2">
    <name type="scientific">Geranomyces variabilis</name>
    <dbReference type="NCBI Taxonomy" id="109894"/>
    <lineage>
        <taxon>Eukaryota</taxon>
        <taxon>Fungi</taxon>
        <taxon>Fungi incertae sedis</taxon>
        <taxon>Chytridiomycota</taxon>
        <taxon>Chytridiomycota incertae sedis</taxon>
        <taxon>Chytridiomycetes</taxon>
        <taxon>Spizellomycetales</taxon>
        <taxon>Powellomycetaceae</taxon>
        <taxon>Geranomyces</taxon>
    </lineage>
</organism>
<sequence length="575" mass="64106">MLTAASPSSPPTALTAILDALVDAVFKENPVEGSLLNYPKYKDEIFDRTNKAVYLADTERLAGELDALDTSALSDSQKELIVVAKIFVKHSRMCCQVEDLEDMPCSHMAGPIPALWMCLTHQSALTTAKDIENFRSRLTKVASRWDQVIDGFRRGINSGVTLPLRSIDLLIKACNGYIQDDDAVAKNPWNVEAQVVAAGLPATYLLDAIRTSVIPGHRKLQAFLRDEYRQHARKHDGLYGLPGGEKLYRDYLEYHTDSSGFSADEIHAIGLEEVARIASEMEATMAKIGFRGTIKEFNAALKDRTKFPQLYLASADDVIPRYQALLRIIDAKMPEYFSIFPAVPCDIQAVPEHQQGSVPGAMYFPGNHDKPGKFLVNLALCKDEPTTDMLATALHEANPGHHHQLSISLECKVDHDIRKLVWSTCFGEGWGLYSEFLGVEMGLYSDPLDYIGRLQLDMHRALRLVVDTGLHHLGWSIEQVIDTMAEYLPTSRKGLESEAVRYAAMPGQACAYKIGEIQIRRMRARATDKLGDRFDLRAFHDLLMSRGSAPMGYFELAVDAWIEKQSERVTGTSVI</sequence>
<evidence type="ECO:0008006" key="3">
    <source>
        <dbReference type="Google" id="ProtNLM"/>
    </source>
</evidence>
<keyword evidence="2" id="KW-1185">Reference proteome</keyword>
<dbReference type="InterPro" id="IPR010281">
    <property type="entry name" value="DUF885"/>
</dbReference>
<dbReference type="AlphaFoldDB" id="A0AAD5TT66"/>
<proteinExistence type="predicted"/>
<dbReference type="Pfam" id="PF05960">
    <property type="entry name" value="DUF885"/>
    <property type="match status" value="1"/>
</dbReference>
<name>A0AAD5TT66_9FUNG</name>
<reference evidence="1" key="1">
    <citation type="submission" date="2020-05" db="EMBL/GenBank/DDBJ databases">
        <title>Phylogenomic resolution of chytrid fungi.</title>
        <authorList>
            <person name="Stajich J.E."/>
            <person name="Amses K."/>
            <person name="Simmons R."/>
            <person name="Seto K."/>
            <person name="Myers J."/>
            <person name="Bonds A."/>
            <person name="Quandt C.A."/>
            <person name="Barry K."/>
            <person name="Liu P."/>
            <person name="Grigoriev I."/>
            <person name="Longcore J.E."/>
            <person name="James T.Y."/>
        </authorList>
    </citation>
    <scope>NUCLEOTIDE SEQUENCE</scope>
    <source>
        <strain evidence="1">JEL0379</strain>
    </source>
</reference>
<accession>A0AAD5TT66</accession>
<evidence type="ECO:0000313" key="2">
    <source>
        <dbReference type="Proteomes" id="UP001212152"/>
    </source>
</evidence>
<protein>
    <recommendedName>
        <fullName evidence="3">DUF885 domain-containing protein</fullName>
    </recommendedName>
</protein>
<dbReference type="PANTHER" id="PTHR33361:SF2">
    <property type="entry name" value="DUF885 DOMAIN-CONTAINING PROTEIN"/>
    <property type="match status" value="1"/>
</dbReference>
<dbReference type="Proteomes" id="UP001212152">
    <property type="component" value="Unassembled WGS sequence"/>
</dbReference>
<evidence type="ECO:0000313" key="1">
    <source>
        <dbReference type="EMBL" id="KAJ3184653.1"/>
    </source>
</evidence>
<gene>
    <name evidence="1" type="ORF">HDU87_004056</name>
</gene>
<comment type="caution">
    <text evidence="1">The sequence shown here is derived from an EMBL/GenBank/DDBJ whole genome shotgun (WGS) entry which is preliminary data.</text>
</comment>